<dbReference type="EMBL" id="LSYV01000048">
    <property type="protein sequence ID" value="KXZ46025.1"/>
    <property type="molecule type" value="Genomic_DNA"/>
</dbReference>
<keyword evidence="3" id="KW-0131">Cell cycle</keyword>
<dbReference type="InterPro" id="IPR006671">
    <property type="entry name" value="Cyclin_N"/>
</dbReference>
<keyword evidence="1" id="KW-0132">Cell division</keyword>
<proteinExistence type="predicted"/>
<evidence type="ECO:0000256" key="2">
    <source>
        <dbReference type="ARBA" id="ARBA00023127"/>
    </source>
</evidence>
<dbReference type="Pfam" id="PF00134">
    <property type="entry name" value="Cyclin_N"/>
    <property type="match status" value="1"/>
</dbReference>
<feature type="domain" description="Cyclin N-terminal" evidence="4">
    <location>
        <begin position="206"/>
        <end position="249"/>
    </location>
</feature>
<keyword evidence="6" id="KW-1185">Reference proteome</keyword>
<dbReference type="OrthoDB" id="2013528at2759"/>
<dbReference type="InterPro" id="IPR036915">
    <property type="entry name" value="Cyclin-like_sf"/>
</dbReference>
<dbReference type="GO" id="GO:0051301">
    <property type="term" value="P:cell division"/>
    <property type="evidence" value="ECO:0007669"/>
    <property type="project" value="UniProtKB-KW"/>
</dbReference>
<dbReference type="CDD" id="cd20721">
    <property type="entry name" value="CYCLIN_SDS-like_rpt2"/>
    <property type="match status" value="1"/>
</dbReference>
<sequence>MEAIRAAVLGRSGSGVSSAGGLKRDLSMLMSEADDCFPASASLASADFESFSRSHSSDCASLLCDEESLDGFNDEFCHGDSCSLPELPADALSAELGRSFDLAKLPNAGTADIVYEISLLRTQQGDIAQHTADCTLEAAEKARKAADKAAYNMMLLPQAAPAAVRAAAAAAVTRAAAAARAAAVTCLSATARAAAVLSPLAPPPAMPEGVRSMLVEWMGQVVGALGLPREILFSAVALMDRFLASGGVEQVHAEEWLAMAVDGPNQQLMYRVQDLRSMETTVLEYVRWRLRVPTAATFIPYYIACAVRERSKARSAAAGTDSPWGSDAAPLPDSAFRAAAEGLRPLAGLAMQLAEITLLCNSFMSYDASTIALACVALAEHLMPPAQPAGAAAGGTVVSAVVSACLAAGLPLQVLAPSVHQCAAALEYCHGQYQQSRLWGRQATGAPGPAAAADAALRR</sequence>
<dbReference type="Proteomes" id="UP000075714">
    <property type="component" value="Unassembled WGS sequence"/>
</dbReference>
<evidence type="ECO:0000313" key="6">
    <source>
        <dbReference type="Proteomes" id="UP000075714"/>
    </source>
</evidence>
<evidence type="ECO:0000256" key="1">
    <source>
        <dbReference type="ARBA" id="ARBA00022618"/>
    </source>
</evidence>
<dbReference type="PANTHER" id="PTHR10177">
    <property type="entry name" value="CYCLINS"/>
    <property type="match status" value="1"/>
</dbReference>
<reference evidence="6" key="1">
    <citation type="journal article" date="2016" name="Nat. Commun.">
        <title>The Gonium pectorale genome demonstrates co-option of cell cycle regulation during the evolution of multicellularity.</title>
        <authorList>
            <person name="Hanschen E.R."/>
            <person name="Marriage T.N."/>
            <person name="Ferris P.J."/>
            <person name="Hamaji T."/>
            <person name="Toyoda A."/>
            <person name="Fujiyama A."/>
            <person name="Neme R."/>
            <person name="Noguchi H."/>
            <person name="Minakuchi Y."/>
            <person name="Suzuki M."/>
            <person name="Kawai-Toyooka H."/>
            <person name="Smith D.R."/>
            <person name="Sparks H."/>
            <person name="Anderson J."/>
            <person name="Bakaric R."/>
            <person name="Luria V."/>
            <person name="Karger A."/>
            <person name="Kirschner M.W."/>
            <person name="Durand P.M."/>
            <person name="Michod R.E."/>
            <person name="Nozaki H."/>
            <person name="Olson B.J."/>
        </authorList>
    </citation>
    <scope>NUCLEOTIDE SEQUENCE [LARGE SCALE GENOMIC DNA]</scope>
    <source>
        <strain evidence="6">NIES-2863</strain>
    </source>
</reference>
<dbReference type="Gene3D" id="1.10.472.10">
    <property type="entry name" value="Cyclin-like"/>
    <property type="match status" value="2"/>
</dbReference>
<organism evidence="5 6">
    <name type="scientific">Gonium pectorale</name>
    <name type="common">Green alga</name>
    <dbReference type="NCBI Taxonomy" id="33097"/>
    <lineage>
        <taxon>Eukaryota</taxon>
        <taxon>Viridiplantae</taxon>
        <taxon>Chlorophyta</taxon>
        <taxon>core chlorophytes</taxon>
        <taxon>Chlorophyceae</taxon>
        <taxon>CS clade</taxon>
        <taxon>Chlamydomonadales</taxon>
        <taxon>Volvocaceae</taxon>
        <taxon>Gonium</taxon>
    </lineage>
</organism>
<evidence type="ECO:0000259" key="4">
    <source>
        <dbReference type="Pfam" id="PF00134"/>
    </source>
</evidence>
<comment type="caution">
    <text evidence="5">The sequence shown here is derived from an EMBL/GenBank/DDBJ whole genome shotgun (WGS) entry which is preliminary data.</text>
</comment>
<dbReference type="AlphaFoldDB" id="A0A150G8Z7"/>
<name>A0A150G8Z7_GONPE</name>
<dbReference type="PROSITE" id="PS00292">
    <property type="entry name" value="CYCLINS"/>
    <property type="match status" value="1"/>
</dbReference>
<accession>A0A150G8Z7</accession>
<dbReference type="STRING" id="33097.A0A150G8Z7"/>
<dbReference type="SUPFAM" id="SSF47954">
    <property type="entry name" value="Cyclin-like"/>
    <property type="match status" value="1"/>
</dbReference>
<keyword evidence="2" id="KW-0195">Cyclin</keyword>
<evidence type="ECO:0000256" key="3">
    <source>
        <dbReference type="ARBA" id="ARBA00023306"/>
    </source>
</evidence>
<dbReference type="InterPro" id="IPR048258">
    <property type="entry name" value="Cyclins_cyclin-box"/>
</dbReference>
<gene>
    <name evidence="5" type="ORF">GPECTOR_47g300</name>
</gene>
<dbReference type="InterPro" id="IPR039361">
    <property type="entry name" value="Cyclin"/>
</dbReference>
<protein>
    <submittedName>
        <fullName evidence="5">CYCD1.2 protein</fullName>
    </submittedName>
</protein>
<evidence type="ECO:0000313" key="5">
    <source>
        <dbReference type="EMBL" id="KXZ46025.1"/>
    </source>
</evidence>